<gene>
    <name evidence="1" type="ORF">P691DRAFT_800889</name>
</gene>
<organism evidence="1 2">
    <name type="scientific">Macrolepiota fuliginosa MF-IS2</name>
    <dbReference type="NCBI Taxonomy" id="1400762"/>
    <lineage>
        <taxon>Eukaryota</taxon>
        <taxon>Fungi</taxon>
        <taxon>Dikarya</taxon>
        <taxon>Basidiomycota</taxon>
        <taxon>Agaricomycotina</taxon>
        <taxon>Agaricomycetes</taxon>
        <taxon>Agaricomycetidae</taxon>
        <taxon>Agaricales</taxon>
        <taxon>Agaricineae</taxon>
        <taxon>Agaricaceae</taxon>
        <taxon>Macrolepiota</taxon>
    </lineage>
</organism>
<proteinExistence type="predicted"/>
<name>A0A9P5XEL7_9AGAR</name>
<evidence type="ECO:0000313" key="2">
    <source>
        <dbReference type="Proteomes" id="UP000807342"/>
    </source>
</evidence>
<reference evidence="1" key="1">
    <citation type="submission" date="2020-11" db="EMBL/GenBank/DDBJ databases">
        <authorList>
            <consortium name="DOE Joint Genome Institute"/>
            <person name="Ahrendt S."/>
            <person name="Riley R."/>
            <person name="Andreopoulos W."/>
            <person name="Labutti K."/>
            <person name="Pangilinan J."/>
            <person name="Ruiz-Duenas F.J."/>
            <person name="Barrasa J.M."/>
            <person name="Sanchez-Garcia M."/>
            <person name="Camarero S."/>
            <person name="Miyauchi S."/>
            <person name="Serrano A."/>
            <person name="Linde D."/>
            <person name="Babiker R."/>
            <person name="Drula E."/>
            <person name="Ayuso-Fernandez I."/>
            <person name="Pacheco R."/>
            <person name="Padilla G."/>
            <person name="Ferreira P."/>
            <person name="Barriuso J."/>
            <person name="Kellner H."/>
            <person name="Castanera R."/>
            <person name="Alfaro M."/>
            <person name="Ramirez L."/>
            <person name="Pisabarro A.G."/>
            <person name="Kuo A."/>
            <person name="Tritt A."/>
            <person name="Lipzen A."/>
            <person name="He G."/>
            <person name="Yan M."/>
            <person name="Ng V."/>
            <person name="Cullen D."/>
            <person name="Martin F."/>
            <person name="Rosso M.-N."/>
            <person name="Henrissat B."/>
            <person name="Hibbett D."/>
            <person name="Martinez A.T."/>
            <person name="Grigoriev I.V."/>
        </authorList>
    </citation>
    <scope>NUCLEOTIDE SEQUENCE</scope>
    <source>
        <strain evidence="1">MF-IS2</strain>
    </source>
</reference>
<protein>
    <submittedName>
        <fullName evidence="1">Uncharacterized protein</fullName>
    </submittedName>
</protein>
<dbReference type="EMBL" id="MU151163">
    <property type="protein sequence ID" value="KAF9448391.1"/>
    <property type="molecule type" value="Genomic_DNA"/>
</dbReference>
<sequence length="57" mass="6578">MEAAWNPMTDHPNMYTIEEATKVTVEKIPDVCPNQKPTWYWQTLGHFWATLSGQVGK</sequence>
<dbReference type="Proteomes" id="UP000807342">
    <property type="component" value="Unassembled WGS sequence"/>
</dbReference>
<evidence type="ECO:0000313" key="1">
    <source>
        <dbReference type="EMBL" id="KAF9448391.1"/>
    </source>
</evidence>
<comment type="caution">
    <text evidence="1">The sequence shown here is derived from an EMBL/GenBank/DDBJ whole genome shotgun (WGS) entry which is preliminary data.</text>
</comment>
<dbReference type="AlphaFoldDB" id="A0A9P5XEL7"/>
<keyword evidence="2" id="KW-1185">Reference proteome</keyword>
<accession>A0A9P5XEL7</accession>